<dbReference type="SUPFAM" id="SSF53474">
    <property type="entry name" value="alpha/beta-Hydrolases"/>
    <property type="match status" value="1"/>
</dbReference>
<keyword evidence="5" id="KW-1185">Reference proteome</keyword>
<organism evidence="4 5">
    <name type="scientific">Pieris brassicae</name>
    <name type="common">White butterfly</name>
    <name type="synonym">Large white butterfly</name>
    <dbReference type="NCBI Taxonomy" id="7116"/>
    <lineage>
        <taxon>Eukaryota</taxon>
        <taxon>Metazoa</taxon>
        <taxon>Ecdysozoa</taxon>
        <taxon>Arthropoda</taxon>
        <taxon>Hexapoda</taxon>
        <taxon>Insecta</taxon>
        <taxon>Pterygota</taxon>
        <taxon>Neoptera</taxon>
        <taxon>Endopterygota</taxon>
        <taxon>Lepidoptera</taxon>
        <taxon>Glossata</taxon>
        <taxon>Ditrysia</taxon>
        <taxon>Papilionoidea</taxon>
        <taxon>Pieridae</taxon>
        <taxon>Pierinae</taxon>
        <taxon>Pieris</taxon>
    </lineage>
</organism>
<feature type="domain" description="Carboxylesterase type B" evidence="3">
    <location>
        <begin position="18"/>
        <end position="549"/>
    </location>
</feature>
<evidence type="ECO:0000313" key="5">
    <source>
        <dbReference type="Proteomes" id="UP001152562"/>
    </source>
</evidence>
<proteinExistence type="predicted"/>
<gene>
    <name evidence="4" type="ORF">PIBRA_LOCUS6976</name>
</gene>
<evidence type="ECO:0000259" key="3">
    <source>
        <dbReference type="Pfam" id="PF00135"/>
    </source>
</evidence>
<dbReference type="Pfam" id="PF00135">
    <property type="entry name" value="COesterase"/>
    <property type="match status" value="1"/>
</dbReference>
<evidence type="ECO:0000256" key="2">
    <source>
        <dbReference type="SAM" id="SignalP"/>
    </source>
</evidence>
<protein>
    <recommendedName>
        <fullName evidence="3">Carboxylesterase type B domain-containing protein</fullName>
    </recommendedName>
</protein>
<keyword evidence="2" id="KW-0732">Signal</keyword>
<name>A0A9P0XBS7_PIEBR</name>
<feature type="signal peptide" evidence="2">
    <location>
        <begin position="1"/>
        <end position="16"/>
    </location>
</feature>
<dbReference type="InterPro" id="IPR050309">
    <property type="entry name" value="Type-B_Carboxylest/Lipase"/>
</dbReference>
<evidence type="ECO:0000256" key="1">
    <source>
        <dbReference type="ARBA" id="ARBA00023180"/>
    </source>
</evidence>
<dbReference type="EMBL" id="CALOZG010000010">
    <property type="protein sequence ID" value="CAH4030312.1"/>
    <property type="molecule type" value="Genomic_DNA"/>
</dbReference>
<accession>A0A9P0XBS7</accession>
<dbReference type="InterPro" id="IPR029058">
    <property type="entry name" value="AB_hydrolase_fold"/>
</dbReference>
<feature type="chain" id="PRO_5040272920" description="Carboxylesterase type B domain-containing protein" evidence="2">
    <location>
        <begin position="17"/>
        <end position="577"/>
    </location>
</feature>
<keyword evidence="1" id="KW-0325">Glycoprotein</keyword>
<dbReference type="Proteomes" id="UP001152562">
    <property type="component" value="Unassembled WGS sequence"/>
</dbReference>
<reference evidence="4" key="1">
    <citation type="submission" date="2022-05" db="EMBL/GenBank/DDBJ databases">
        <authorList>
            <person name="Okamura Y."/>
        </authorList>
    </citation>
    <scope>NUCLEOTIDE SEQUENCE</scope>
</reference>
<dbReference type="InterPro" id="IPR002018">
    <property type="entry name" value="CarbesteraseB"/>
</dbReference>
<dbReference type="PROSITE" id="PS00941">
    <property type="entry name" value="CARBOXYLESTERASE_B_2"/>
    <property type="match status" value="1"/>
</dbReference>
<comment type="caution">
    <text evidence="4">The sequence shown here is derived from an EMBL/GenBank/DDBJ whole genome shotgun (WGS) entry which is preliminary data.</text>
</comment>
<evidence type="ECO:0000313" key="4">
    <source>
        <dbReference type="EMBL" id="CAH4030312.1"/>
    </source>
</evidence>
<dbReference type="Gene3D" id="3.40.50.1820">
    <property type="entry name" value="alpha/beta hydrolase"/>
    <property type="match status" value="1"/>
</dbReference>
<sequence>MFRLFLLCLNFLTTFSETPTVETSHGQVSGKVLKTLYENKEYYAFMGIPYATPPLGELKFLPPRDLDPWNKTLIATKERSACIQFNNNIKKKQPLGEYGEEDCLYLDIFTPNSDENKRAVIVFIYSERLSNSYNKTKDYAHDFFLEEDVVIVTPSHRLGVFGFLSFEDEVLPGNSGLLDLYAALKWISTNIGRFGGDPNRVTLMGSQGGAAAVDLLIRSKAKEFFTSAILQSGTSFTSMYLQESVWERALKLGELLKIPSKKSENLLRELQGSPIADFFTQELRAVPDDYNKDMQRSLLPFGPIVEKNPDGFITKYPENTSDKYNIPLMIGFNSREGIELSLNYLLEPNFVGSLNKDFPVIIPKRVEFRFDPIDDTYMEAAEEIKKFYFKKKKFSPKSVPEFITYIGDVINAYAVNAMVENYAKKNTVYYYYFDYYSNFNQNKNDLLKLSKVNDGTWGAALGDELCYLFKCPEFSQEYLKNQHQESDVWTMQKKLIKTWTTFAKYGHPTVDDDSTLKWPKYNEESKQYLSFSHEVKIKKNLLSKRFKFWDDFINKWKNRAVNGVVTSVNKKDELYFL</sequence>
<dbReference type="InterPro" id="IPR019819">
    <property type="entry name" value="Carboxylesterase_B_CS"/>
</dbReference>
<dbReference type="PANTHER" id="PTHR11559">
    <property type="entry name" value="CARBOXYLESTERASE"/>
    <property type="match status" value="1"/>
</dbReference>
<dbReference type="AlphaFoldDB" id="A0A9P0XBS7"/>